<dbReference type="PANTHER" id="PTHR31635">
    <property type="entry name" value="REVERSE TRANSCRIPTASE DOMAIN-CONTAINING PROTEIN-RELATED"/>
    <property type="match status" value="1"/>
</dbReference>
<protein>
    <recommendedName>
        <fullName evidence="3">Reverse transcriptase</fullName>
    </recommendedName>
</protein>
<dbReference type="Proteomes" id="UP001281410">
    <property type="component" value="Unassembled WGS sequence"/>
</dbReference>
<dbReference type="AlphaFoldDB" id="A0AAE0AHB5"/>
<dbReference type="EMBL" id="JANJYJ010000004">
    <property type="protein sequence ID" value="KAK3218057.1"/>
    <property type="molecule type" value="Genomic_DNA"/>
</dbReference>
<dbReference type="PANTHER" id="PTHR31635:SF196">
    <property type="entry name" value="REVERSE TRANSCRIPTASE DOMAIN-CONTAINING PROTEIN-RELATED"/>
    <property type="match status" value="1"/>
</dbReference>
<evidence type="ECO:0000313" key="1">
    <source>
        <dbReference type="EMBL" id="KAK3218057.1"/>
    </source>
</evidence>
<gene>
    <name evidence="1" type="ORF">Dsin_012027</name>
</gene>
<proteinExistence type="predicted"/>
<comment type="caution">
    <text evidence="1">The sequence shown here is derived from an EMBL/GenBank/DDBJ whole genome shotgun (WGS) entry which is preliminary data.</text>
</comment>
<reference evidence="1" key="1">
    <citation type="journal article" date="2023" name="Plant J.">
        <title>Genome sequences and population genomics provide insights into the demographic history, inbreeding, and mutation load of two 'living fossil' tree species of Dipteronia.</title>
        <authorList>
            <person name="Feng Y."/>
            <person name="Comes H.P."/>
            <person name="Chen J."/>
            <person name="Zhu S."/>
            <person name="Lu R."/>
            <person name="Zhang X."/>
            <person name="Li P."/>
            <person name="Qiu J."/>
            <person name="Olsen K.M."/>
            <person name="Qiu Y."/>
        </authorList>
    </citation>
    <scope>NUCLEOTIDE SEQUENCE</scope>
    <source>
        <strain evidence="1">NBL</strain>
    </source>
</reference>
<name>A0AAE0AHB5_9ROSI</name>
<sequence>MMDEVSNRVQPKLTDSMKIMDRKFIGDEVKRVIFDMMPLKALGADGIPTLFYQRFWEIVGPYETEACLKCLNDGAYIKEMKGTVITLIPKIKDVVQMYDFRPISLCNVLYKIVTETLANRFRMFLGEVISN</sequence>
<evidence type="ECO:0008006" key="3">
    <source>
        <dbReference type="Google" id="ProtNLM"/>
    </source>
</evidence>
<keyword evidence="2" id="KW-1185">Reference proteome</keyword>
<evidence type="ECO:0000313" key="2">
    <source>
        <dbReference type="Proteomes" id="UP001281410"/>
    </source>
</evidence>
<accession>A0AAE0AHB5</accession>
<organism evidence="1 2">
    <name type="scientific">Dipteronia sinensis</name>
    <dbReference type="NCBI Taxonomy" id="43782"/>
    <lineage>
        <taxon>Eukaryota</taxon>
        <taxon>Viridiplantae</taxon>
        <taxon>Streptophyta</taxon>
        <taxon>Embryophyta</taxon>
        <taxon>Tracheophyta</taxon>
        <taxon>Spermatophyta</taxon>
        <taxon>Magnoliopsida</taxon>
        <taxon>eudicotyledons</taxon>
        <taxon>Gunneridae</taxon>
        <taxon>Pentapetalae</taxon>
        <taxon>rosids</taxon>
        <taxon>malvids</taxon>
        <taxon>Sapindales</taxon>
        <taxon>Sapindaceae</taxon>
        <taxon>Hippocastanoideae</taxon>
        <taxon>Acereae</taxon>
        <taxon>Dipteronia</taxon>
    </lineage>
</organism>